<proteinExistence type="predicted"/>
<name>A0ACC6AAE9_9BACI</name>
<organism evidence="1 2">
    <name type="scientific">Bacillus cytotoxicus</name>
    <dbReference type="NCBI Taxonomy" id="580165"/>
    <lineage>
        <taxon>Bacteria</taxon>
        <taxon>Bacillati</taxon>
        <taxon>Bacillota</taxon>
        <taxon>Bacilli</taxon>
        <taxon>Bacillales</taxon>
        <taxon>Bacillaceae</taxon>
        <taxon>Bacillus</taxon>
        <taxon>Bacillus cereus group</taxon>
    </lineage>
</organism>
<sequence length="1452" mass="172193">MPRLLQVRMSNIILDEGKKVIPDLTWSPDGRDMLFILENGGGKTSVIQLIMQTILPNATLTGRKIKETVAKRSSGHIATSWRLDGDNPKYAVFGFSYINANSDSEDLQYFNYYFTHSDDSPLTIETLPMVVDGKLTTFAEYKRILQRVEGVRVQIPETNEQYRTELQQFQILVEEWKNMQKINGDEGGVAEFFEKAKTVEDLIKKLLIPSIEDTIFKSKEDIYESFQGLKENLLKIPELKQDLQDFRIIQENAGSVIHSVEQYKKTKRLFFSTQTRFIELRKTFDQYKEELLEVKETLEQAKQELQTKQKEWKWIQDSFAAHQTKQEMLTLQKEWQDYQEKVAEQIERVQTATQNYKETKALHHYDEWNMYKREKQTYQAELNAFELSHADLMKQVEEAKRAFHQAWHAVYKELKQREKLIGEELCQNEGDIRKAKQMLALLRDQGNEFTKESASLEAKLAQYEKELSALEREMGYEAMRDAAQFIQTCKEEIEENAKYIADAEQKIETWEEQKSKKAEFVQEKKLYIAECMRDKQSEETLREQYQTDKERVQTMLLQIGKPISRIWDEQDELMGSVQKQLEHLIRDKEKLVLTVQKGRERVEDLRAYDYFVPHKTLLKIKEELERNRIYVVLGSEWLSQQTLNEMEKENILENNRLLPYSILVEEGQIKQIERVLRNLKGERFEIPILFQVKEQVVTSLEVDMPVLMSMQHGVMVFQPLETKLFASRDEMQRILEEEESRLQESTQNLKQYKEQEQILQTVLREMKSFYQTYDNGFDNRVKRCIDSVEEQMARAEEEIEEIYADISFYEQQIADRKEKRKQYENEKYLHMNRLEKVDAFLKRFPDIQSVKDQYAKAQTALLGAEKEIKLVEQMGEEARETNTKLQRLANDHQHRLHHHEHLRNTYGFLYESCEGDVIAQDGYEEVKIAYEQLNKRMEQESGSFEHIQKLLTAAQRNENKEQEEIDKLGVALEWLDQHKRSVTETEVEQAESVQSEAKALLHEIEKECTGIEKQAYGKELQWKTECDAMVRTYGKEPYVYGDDAKKKKECTERALESSYQEERNLEKQSHENEEELGAVLYTLEGYKDIAYLPVYTEQTKVLSKEEWKSIHANPKEAFRKQKRETETAKLDYEQQTNLVRRTFKQYLDRLEMTHNPKVKTFADQLMRLLDGEKLYDYDFIHGQFQRIFESLTALKQQHEHMLIQSEQDKEALVNSMYDRILAVYENIKEMPRHARIQLYNMPIEMIKMDWKREEEETTLQNLRRWMDTLLRDVQEMHQSGKHEEDINLYMRQQLRTEKMLECLAPIHTCQIKVFKPRKQTLMESGVDYEYWHKAAKWSGGEQYTSYMTMFMVLITHIRKKRFAKENSWKFIIADNPFGKASSEHVVSPIIELANKSNIQLMCLTAIKEEGLRKHFDVVTSNRYYHMGGKEILSKQEQTTSLKSLYYKKPAMI</sequence>
<keyword evidence="2" id="KW-1185">Reference proteome</keyword>
<comment type="caution">
    <text evidence="1">The sequence shown here is derived from an EMBL/GenBank/DDBJ whole genome shotgun (WGS) entry which is preliminary data.</text>
</comment>
<protein>
    <submittedName>
        <fullName evidence="1">Uncharacterized protein</fullName>
    </submittedName>
</protein>
<evidence type="ECO:0000313" key="1">
    <source>
        <dbReference type="EMBL" id="MCM3737887.1"/>
    </source>
</evidence>
<evidence type="ECO:0000313" key="2">
    <source>
        <dbReference type="Proteomes" id="UP001202289"/>
    </source>
</evidence>
<dbReference type="Proteomes" id="UP001202289">
    <property type="component" value="Unassembled WGS sequence"/>
</dbReference>
<reference evidence="1" key="1">
    <citation type="submission" date="2022-05" db="EMBL/GenBank/DDBJ databases">
        <title>Comparative Genomics of Spacecraft Associated Microbes.</title>
        <authorList>
            <person name="Tran M.T."/>
            <person name="Wright A."/>
            <person name="Seuylemezian A."/>
            <person name="Eisen J."/>
            <person name="Coil D."/>
        </authorList>
    </citation>
    <scope>NUCLEOTIDE SEQUENCE</scope>
    <source>
        <strain evidence="1">FAIRING 10M-2.2</strain>
    </source>
</reference>
<dbReference type="EMBL" id="JAMBOP010000030">
    <property type="protein sequence ID" value="MCM3737887.1"/>
    <property type="molecule type" value="Genomic_DNA"/>
</dbReference>
<accession>A0ACC6AAE9</accession>
<gene>
    <name evidence="1" type="ORF">M3215_19390</name>
</gene>